<proteinExistence type="inferred from homology"/>
<dbReference type="GO" id="GO:0061578">
    <property type="term" value="F:K63-linked deubiquitinase activity"/>
    <property type="evidence" value="ECO:0007669"/>
    <property type="project" value="TreeGrafter"/>
</dbReference>
<feature type="domain" description="USP8 dimerisation" evidence="9">
    <location>
        <begin position="15"/>
        <end position="114"/>
    </location>
</feature>
<dbReference type="GO" id="GO:0005768">
    <property type="term" value="C:endosome"/>
    <property type="evidence" value="ECO:0007669"/>
    <property type="project" value="UniProtKB-SubCell"/>
</dbReference>
<comment type="subcellular location">
    <subcellularLocation>
        <location evidence="1">Endosome</location>
    </subcellularLocation>
</comment>
<dbReference type="InterPro" id="IPR015063">
    <property type="entry name" value="USP8_dimer"/>
</dbReference>
<dbReference type="HOGENOM" id="CLU_1348926_0_0_1"/>
<feature type="compositionally biased region" description="Polar residues" evidence="8">
    <location>
        <begin position="177"/>
        <end position="186"/>
    </location>
</feature>
<reference evidence="10 11" key="1">
    <citation type="journal article" date="2011" name="Proc. Natl. Acad. Sci. U.S.A.">
        <title>Evolutionary erosion of yeast sex chromosomes by mating-type switching accidents.</title>
        <authorList>
            <person name="Gordon J.L."/>
            <person name="Armisen D."/>
            <person name="Proux-Wera E."/>
            <person name="Oheigeartaigh S.S."/>
            <person name="Byrne K.P."/>
            <person name="Wolfe K.H."/>
        </authorList>
    </citation>
    <scope>NUCLEOTIDE SEQUENCE [LARGE SCALE GENOMIC DNA]</scope>
    <source>
        <strain evidence="11">ATCC MYA-139 / BCRC 22969 / CBS 8797 / CCRC 22969 / KCTC 17520 / NBRC 10181 / NCYC 3082</strain>
    </source>
</reference>
<dbReference type="AlphaFoldDB" id="J7RZD5"/>
<name>J7RZD5_HUIN7</name>
<dbReference type="PANTHER" id="PTHR12947:SF13">
    <property type="entry name" value="FI19924P1"/>
    <property type="match status" value="1"/>
</dbReference>
<dbReference type="Gene3D" id="1.20.58.80">
    <property type="entry name" value="Phosphotransferase system, lactose/cellobiose-type IIA subunit"/>
    <property type="match status" value="1"/>
</dbReference>
<dbReference type="PANTHER" id="PTHR12947">
    <property type="entry name" value="AMSH-LIKE PROTEASE"/>
    <property type="match status" value="1"/>
</dbReference>
<evidence type="ECO:0000313" key="10">
    <source>
        <dbReference type="EMBL" id="CCK70562.1"/>
    </source>
</evidence>
<evidence type="ECO:0000259" key="9">
    <source>
        <dbReference type="Pfam" id="PF08969"/>
    </source>
</evidence>
<dbReference type="GO" id="GO:0010992">
    <property type="term" value="P:ubiquitin recycling"/>
    <property type="evidence" value="ECO:0007669"/>
    <property type="project" value="EnsemblFungi"/>
</dbReference>
<reference evidence="11" key="2">
    <citation type="submission" date="2012-08" db="EMBL/GenBank/DDBJ databases">
        <title>Genome sequence of Kazachstania naganishii.</title>
        <authorList>
            <person name="Gordon J.L."/>
            <person name="Armisen D."/>
            <person name="Proux-Wera E."/>
            <person name="OhEigeartaigh S.S."/>
            <person name="Byrne K.P."/>
            <person name="Wolfe K.H."/>
        </authorList>
    </citation>
    <scope>NUCLEOTIDE SEQUENCE [LARGE SCALE GENOMIC DNA]</scope>
    <source>
        <strain evidence="11">ATCC MYA-139 / BCRC 22969 / CBS 8797 / CCRC 22969 / KCTC 17520 / NBRC 10181 / NCYC 3082</strain>
    </source>
</reference>
<dbReference type="EMBL" id="HE978318">
    <property type="protein sequence ID" value="CCK70562.1"/>
    <property type="molecule type" value="Genomic_DNA"/>
</dbReference>
<evidence type="ECO:0000256" key="2">
    <source>
        <dbReference type="ARBA" id="ARBA00022690"/>
    </source>
</evidence>
<organism evidence="10 11">
    <name type="scientific">Huiozyma naganishii (strain ATCC MYA-139 / BCRC 22969 / CBS 8797 / KCTC 17520 / NBRC 10181 / NCYC 3082 / Yp74L-3)</name>
    <name type="common">Yeast</name>
    <name type="synonym">Kazachstania naganishii</name>
    <dbReference type="NCBI Taxonomy" id="1071383"/>
    <lineage>
        <taxon>Eukaryota</taxon>
        <taxon>Fungi</taxon>
        <taxon>Dikarya</taxon>
        <taxon>Ascomycota</taxon>
        <taxon>Saccharomycotina</taxon>
        <taxon>Saccharomycetes</taxon>
        <taxon>Saccharomycetales</taxon>
        <taxon>Saccharomycetaceae</taxon>
        <taxon>Huiozyma</taxon>
    </lineage>
</organism>
<evidence type="ECO:0000256" key="3">
    <source>
        <dbReference type="ARBA" id="ARBA00022704"/>
    </source>
</evidence>
<dbReference type="GeneID" id="34526262"/>
<gene>
    <name evidence="10" type="primary">KNAG0E03030</name>
    <name evidence="10" type="ordered locus">KNAG_0E03030</name>
</gene>
<dbReference type="OrthoDB" id="3640at2759"/>
<keyword evidence="3" id="KW-0789">Thiol protease inhibitor</keyword>
<evidence type="ECO:0000256" key="7">
    <source>
        <dbReference type="ARBA" id="ARBA00039609"/>
    </source>
</evidence>
<evidence type="ECO:0000256" key="8">
    <source>
        <dbReference type="SAM" id="MobiDB-lite"/>
    </source>
</evidence>
<evidence type="ECO:0000256" key="4">
    <source>
        <dbReference type="ARBA" id="ARBA00022753"/>
    </source>
</evidence>
<dbReference type="GO" id="GO:0016020">
    <property type="term" value="C:membrane"/>
    <property type="evidence" value="ECO:0007669"/>
    <property type="project" value="TreeGrafter"/>
</dbReference>
<evidence type="ECO:0000256" key="5">
    <source>
        <dbReference type="ARBA" id="ARBA00037208"/>
    </source>
</evidence>
<accession>J7RZD5</accession>
<dbReference type="GO" id="GO:0004869">
    <property type="term" value="F:cysteine-type endopeptidase inhibitor activity"/>
    <property type="evidence" value="ECO:0007669"/>
    <property type="project" value="UniProtKB-KW"/>
</dbReference>
<dbReference type="RefSeq" id="XP_022464808.1">
    <property type="nucleotide sequence ID" value="XM_022608298.1"/>
</dbReference>
<keyword evidence="4" id="KW-0967">Endosome</keyword>
<dbReference type="GO" id="GO:0070536">
    <property type="term" value="P:protein K63-linked deubiquitination"/>
    <property type="evidence" value="ECO:0007669"/>
    <property type="project" value="TreeGrafter"/>
</dbReference>
<protein>
    <recommendedName>
        <fullName evidence="7">Regulator of free ubiquitin chains 1</fullName>
    </recommendedName>
</protein>
<feature type="region of interest" description="Disordered" evidence="8">
    <location>
        <begin position="177"/>
        <end position="199"/>
    </location>
</feature>
<dbReference type="Proteomes" id="UP000006310">
    <property type="component" value="Chromosome 5"/>
</dbReference>
<evidence type="ECO:0000313" key="11">
    <source>
        <dbReference type="Proteomes" id="UP000006310"/>
    </source>
</evidence>
<evidence type="ECO:0000256" key="1">
    <source>
        <dbReference type="ARBA" id="ARBA00004177"/>
    </source>
</evidence>
<dbReference type="eggNOG" id="ENOG502S3ZX">
    <property type="taxonomic scope" value="Eukaryota"/>
</dbReference>
<comment type="function">
    <text evidence="5">Inhibitor of the DOA4 deubiquitinase involved in the regulation of protein degradation by the proteasome and maintenance of a normal level of free ubiquitin.</text>
</comment>
<sequence length="199" mass="22777">MKSTRQLGQDAVNYGFNTRVSLKIYLKTCVRILDKAQSSFQNGDMALAFMFYSRYVDLCVSKLARHPEYVSVGLAQDPEIALYRQKYLQLVRLEVPAVLKIIEDLRKILDDQYSKHQQSLAKNIAKPTAVENRHHIPHLAQGSTPSTSQPLPLPPTFNEHRFNQSISFFATRETISENTTEQSKTTFHYPELPQLSFST</sequence>
<evidence type="ECO:0000256" key="6">
    <source>
        <dbReference type="ARBA" id="ARBA00038426"/>
    </source>
</evidence>
<dbReference type="OMA" id="KSCHELS"/>
<dbReference type="Pfam" id="PF08969">
    <property type="entry name" value="USP8_dimer"/>
    <property type="match status" value="1"/>
</dbReference>
<keyword evidence="11" id="KW-1185">Reference proteome</keyword>
<dbReference type="STRING" id="1071383.J7RZD5"/>
<comment type="similarity">
    <text evidence="6">Belongs to the RFU1 family.</text>
</comment>
<dbReference type="KEGG" id="kng:KNAG_0E03030"/>
<keyword evidence="2" id="KW-0646">Protease inhibitor</keyword>